<organism evidence="1 2">
    <name type="scientific">Humisphaera borealis</name>
    <dbReference type="NCBI Taxonomy" id="2807512"/>
    <lineage>
        <taxon>Bacteria</taxon>
        <taxon>Pseudomonadati</taxon>
        <taxon>Planctomycetota</taxon>
        <taxon>Phycisphaerae</taxon>
        <taxon>Tepidisphaerales</taxon>
        <taxon>Tepidisphaeraceae</taxon>
        <taxon>Humisphaera</taxon>
    </lineage>
</organism>
<sequence length="95" mass="10509">MNRNFGIPDDTIVVTSTYVTTDGLPVLEVSHEDDEEGGSLWQFHCGNGDYDMAKMQLVRLDTILRIDPSVAGAAQLPLGKVARRTSKEADWELTE</sequence>
<dbReference type="Proteomes" id="UP000593765">
    <property type="component" value="Chromosome"/>
</dbReference>
<dbReference type="AlphaFoldDB" id="A0A7M2X289"/>
<dbReference type="KEGG" id="hbs:IPV69_11200"/>
<gene>
    <name evidence="1" type="ORF">IPV69_11200</name>
</gene>
<evidence type="ECO:0000313" key="2">
    <source>
        <dbReference type="Proteomes" id="UP000593765"/>
    </source>
</evidence>
<dbReference type="EMBL" id="CP063458">
    <property type="protein sequence ID" value="QOV91877.1"/>
    <property type="molecule type" value="Genomic_DNA"/>
</dbReference>
<dbReference type="RefSeq" id="WP_206295195.1">
    <property type="nucleotide sequence ID" value="NZ_CP063458.1"/>
</dbReference>
<name>A0A7M2X289_9BACT</name>
<evidence type="ECO:0000313" key="1">
    <source>
        <dbReference type="EMBL" id="QOV91877.1"/>
    </source>
</evidence>
<keyword evidence="2" id="KW-1185">Reference proteome</keyword>
<reference evidence="1 2" key="1">
    <citation type="submission" date="2020-10" db="EMBL/GenBank/DDBJ databases">
        <title>Wide distribution of Phycisphaera-like planctomycetes from WD2101 soil group in peatlands and genome analysis of the first cultivated representative.</title>
        <authorList>
            <person name="Dedysh S.N."/>
            <person name="Beletsky A.V."/>
            <person name="Ivanova A."/>
            <person name="Kulichevskaya I.S."/>
            <person name="Suzina N.E."/>
            <person name="Philippov D.A."/>
            <person name="Rakitin A.L."/>
            <person name="Mardanov A.V."/>
            <person name="Ravin N.V."/>
        </authorList>
    </citation>
    <scope>NUCLEOTIDE SEQUENCE [LARGE SCALE GENOMIC DNA]</scope>
    <source>
        <strain evidence="1 2">M1803</strain>
    </source>
</reference>
<proteinExistence type="predicted"/>
<accession>A0A7M2X289</accession>
<protein>
    <submittedName>
        <fullName evidence="1">Uncharacterized protein</fullName>
    </submittedName>
</protein>